<dbReference type="GO" id="GO:0005506">
    <property type="term" value="F:iron ion binding"/>
    <property type="evidence" value="ECO:0007669"/>
    <property type="project" value="InterPro"/>
</dbReference>
<dbReference type="GO" id="GO:0020037">
    <property type="term" value="F:heme binding"/>
    <property type="evidence" value="ECO:0007669"/>
    <property type="project" value="InterPro"/>
</dbReference>
<evidence type="ECO:0000256" key="8">
    <source>
        <dbReference type="ARBA" id="ARBA00023033"/>
    </source>
</evidence>
<dbReference type="PRINTS" id="PR00359">
    <property type="entry name" value="BP450"/>
</dbReference>
<proteinExistence type="inferred from homology"/>
<evidence type="ECO:0000313" key="13">
    <source>
        <dbReference type="EMBL" id="MTD58245.1"/>
    </source>
</evidence>
<keyword evidence="7 10" id="KW-0408">Iron</keyword>
<comment type="caution">
    <text evidence="13">The sequence shown here is derived from an EMBL/GenBank/DDBJ whole genome shotgun (WGS) entry which is preliminary data.</text>
</comment>
<dbReference type="Gene3D" id="1.10.630.10">
    <property type="entry name" value="Cytochrome P450"/>
    <property type="match status" value="1"/>
</dbReference>
<evidence type="ECO:0000256" key="11">
    <source>
        <dbReference type="SAM" id="MobiDB-lite"/>
    </source>
</evidence>
<feature type="domain" description="Thioesterase" evidence="12">
    <location>
        <begin position="62"/>
        <end position="138"/>
    </location>
</feature>
<dbReference type="CDD" id="cd20625">
    <property type="entry name" value="CYP164-like"/>
    <property type="match status" value="1"/>
</dbReference>
<evidence type="ECO:0000256" key="6">
    <source>
        <dbReference type="ARBA" id="ARBA00023002"/>
    </source>
</evidence>
<dbReference type="OrthoDB" id="142769at2"/>
<evidence type="ECO:0000256" key="7">
    <source>
        <dbReference type="ARBA" id="ARBA00023004"/>
    </source>
</evidence>
<comment type="similarity">
    <text evidence="2 10">Belongs to the cytochrome P450 family.</text>
</comment>
<organism evidence="13 14">
    <name type="scientific">Amycolatopsis pithecellobii</name>
    <dbReference type="NCBI Taxonomy" id="664692"/>
    <lineage>
        <taxon>Bacteria</taxon>
        <taxon>Bacillati</taxon>
        <taxon>Actinomycetota</taxon>
        <taxon>Actinomycetes</taxon>
        <taxon>Pseudonocardiales</taxon>
        <taxon>Pseudonocardiaceae</taxon>
        <taxon>Amycolatopsis</taxon>
    </lineage>
</organism>
<dbReference type="EMBL" id="WMBA01000063">
    <property type="protein sequence ID" value="MTD58245.1"/>
    <property type="molecule type" value="Genomic_DNA"/>
</dbReference>
<dbReference type="GO" id="GO:0016289">
    <property type="term" value="F:acyl-CoA hydrolase activity"/>
    <property type="evidence" value="ECO:0007669"/>
    <property type="project" value="UniProtKB-ARBA"/>
</dbReference>
<sequence length="561" mass="61113">MSETPLTPRQRRLHELKSLVDYGVESGIGVGHSLGVLLETLEEGRTVWTLKPSPATANALYTVHGGVIATLLDTAMGSAVYTAIADGALYTTLELKVNFIRAVALDGAQLTCEAKVVHVGKRTATAEGRVTDPDGKLIAHGTTTCMVFPPDGPSTADSPPPPNPGAALDALDPKHWPDPYPRYAVAREAQPIISTPLGVHLVTRYGDCAAVLQDNNWSHAHEAELFHPGVEHVDLPTSFLWMDPPDHTRLRGLVSKAFTAKTISALRPRIEALVKELFDAMVTKGEADVITSLAYPLPLTIIAELLGAPARDHPDLQRWSRALARGFDPDPLLLPEERDARTQAAREFVGYFRDLIRQRRADPKDDLISALAAVEEKGDVLTEDEMLATCVTLLVAGHETSVNLVANGLLALIRNPGQYELLRAQPDLAAPAVEEMLRYDSPVHMTTRLAHEPTTLAGHEFAAGDGVVLLFGSANRDPGAFAEPDRFDITRYAGSAPVNRHLTFSLGIHYCLGAPLARLEMEVVLRELVSRGLTMTMTTDEPPYRRNLVLRGMEHFPVRFS</sequence>
<dbReference type="InterPro" id="IPR036396">
    <property type="entry name" value="Cyt_P450_sf"/>
</dbReference>
<keyword evidence="4 10" id="KW-0479">Metal-binding</keyword>
<dbReference type="Pfam" id="PF00067">
    <property type="entry name" value="p450"/>
    <property type="match status" value="1"/>
</dbReference>
<dbReference type="InterPro" id="IPR029069">
    <property type="entry name" value="HotDog_dom_sf"/>
</dbReference>
<feature type="region of interest" description="Disordered" evidence="11">
    <location>
        <begin position="150"/>
        <end position="172"/>
    </location>
</feature>
<name>A0A6N7YYT5_9PSEU</name>
<evidence type="ECO:0000259" key="12">
    <source>
        <dbReference type="Pfam" id="PF03061"/>
    </source>
</evidence>
<evidence type="ECO:0000256" key="2">
    <source>
        <dbReference type="ARBA" id="ARBA00010617"/>
    </source>
</evidence>
<dbReference type="PANTHER" id="PTHR46696:SF1">
    <property type="entry name" value="CYTOCHROME P450 YJIB-RELATED"/>
    <property type="match status" value="1"/>
</dbReference>
<evidence type="ECO:0000256" key="10">
    <source>
        <dbReference type="RuleBase" id="RU000461"/>
    </source>
</evidence>
<evidence type="ECO:0000313" key="14">
    <source>
        <dbReference type="Proteomes" id="UP000440096"/>
    </source>
</evidence>
<reference evidence="13 14" key="1">
    <citation type="submission" date="2019-11" db="EMBL/GenBank/DDBJ databases">
        <title>Draft genome of Amycolatopsis RM579.</title>
        <authorList>
            <person name="Duangmal K."/>
            <person name="Mingma R."/>
        </authorList>
    </citation>
    <scope>NUCLEOTIDE SEQUENCE [LARGE SCALE GENOMIC DNA]</scope>
    <source>
        <strain evidence="13 14">RM579</strain>
    </source>
</reference>
<dbReference type="RefSeq" id="WP_154760330.1">
    <property type="nucleotide sequence ID" value="NZ_WMBA01000063.1"/>
</dbReference>
<dbReference type="SUPFAM" id="SSF54637">
    <property type="entry name" value="Thioesterase/thiol ester dehydrase-isomerase"/>
    <property type="match status" value="1"/>
</dbReference>
<protein>
    <submittedName>
        <fullName evidence="13">Cytochrome P450</fullName>
    </submittedName>
</protein>
<dbReference type="InterPro" id="IPR002397">
    <property type="entry name" value="Cyt_P450_B"/>
</dbReference>
<evidence type="ECO:0000256" key="4">
    <source>
        <dbReference type="ARBA" id="ARBA00022723"/>
    </source>
</evidence>
<dbReference type="InterPro" id="IPR006683">
    <property type="entry name" value="Thioestr_dom"/>
</dbReference>
<keyword evidence="14" id="KW-1185">Reference proteome</keyword>
<dbReference type="Proteomes" id="UP000440096">
    <property type="component" value="Unassembled WGS sequence"/>
</dbReference>
<dbReference type="PROSITE" id="PS00086">
    <property type="entry name" value="CYTOCHROME_P450"/>
    <property type="match status" value="1"/>
</dbReference>
<gene>
    <name evidence="13" type="ORF">GKO32_30335</name>
</gene>
<keyword evidence="3 10" id="KW-0349">Heme</keyword>
<evidence type="ECO:0000256" key="1">
    <source>
        <dbReference type="ARBA" id="ARBA00004660"/>
    </source>
</evidence>
<dbReference type="AlphaFoldDB" id="A0A6N7YYT5"/>
<dbReference type="FunFam" id="1.10.630.10:FF:000018">
    <property type="entry name" value="Cytochrome P450 monooxygenase"/>
    <property type="match status" value="1"/>
</dbReference>
<dbReference type="GO" id="GO:0004497">
    <property type="term" value="F:monooxygenase activity"/>
    <property type="evidence" value="ECO:0007669"/>
    <property type="project" value="UniProtKB-KW"/>
</dbReference>
<accession>A0A6N7YYT5</accession>
<comment type="pathway">
    <text evidence="1">Antibiotic biosynthesis; vancomycin biosynthesis.</text>
</comment>
<comment type="function">
    <text evidence="9">Involved in the coupling of aromatic side chains of the heptapeptide of vancomycin.</text>
</comment>
<dbReference type="NCBIfam" id="TIGR00369">
    <property type="entry name" value="unchar_dom_1"/>
    <property type="match status" value="1"/>
</dbReference>
<evidence type="ECO:0000256" key="3">
    <source>
        <dbReference type="ARBA" id="ARBA00022617"/>
    </source>
</evidence>
<dbReference type="SUPFAM" id="SSF48264">
    <property type="entry name" value="Cytochrome P450"/>
    <property type="match status" value="1"/>
</dbReference>
<dbReference type="CDD" id="cd03443">
    <property type="entry name" value="PaaI_thioesterase"/>
    <property type="match status" value="1"/>
</dbReference>
<keyword evidence="8 10" id="KW-0503">Monooxygenase</keyword>
<dbReference type="PANTHER" id="PTHR46696">
    <property type="entry name" value="P450, PUTATIVE (EUROFUNG)-RELATED"/>
    <property type="match status" value="1"/>
</dbReference>
<dbReference type="InterPro" id="IPR003736">
    <property type="entry name" value="PAAI_dom"/>
</dbReference>
<dbReference type="GO" id="GO:0016705">
    <property type="term" value="F:oxidoreductase activity, acting on paired donors, with incorporation or reduction of molecular oxygen"/>
    <property type="evidence" value="ECO:0007669"/>
    <property type="project" value="InterPro"/>
</dbReference>
<keyword evidence="6 10" id="KW-0560">Oxidoreductase</keyword>
<evidence type="ECO:0000256" key="9">
    <source>
        <dbReference type="ARBA" id="ARBA00055433"/>
    </source>
</evidence>
<dbReference type="Gene3D" id="3.10.129.10">
    <property type="entry name" value="Hotdog Thioesterase"/>
    <property type="match status" value="1"/>
</dbReference>
<dbReference type="InterPro" id="IPR017972">
    <property type="entry name" value="Cyt_P450_CS"/>
</dbReference>
<dbReference type="Pfam" id="PF03061">
    <property type="entry name" value="4HBT"/>
    <property type="match status" value="1"/>
</dbReference>
<dbReference type="InterPro" id="IPR001128">
    <property type="entry name" value="Cyt_P450"/>
</dbReference>
<keyword evidence="5" id="KW-0378">Hydrolase</keyword>
<evidence type="ECO:0000256" key="5">
    <source>
        <dbReference type="ARBA" id="ARBA00022801"/>
    </source>
</evidence>